<dbReference type="RefSeq" id="WP_105999338.1">
    <property type="nucleotide sequence ID" value="NZ_CM009578.1"/>
</dbReference>
<evidence type="ECO:0000313" key="1">
    <source>
        <dbReference type="EMBL" id="PQM25916.1"/>
    </source>
</evidence>
<dbReference type="EMBL" id="PHFW01000003">
    <property type="protein sequence ID" value="PQM25916.1"/>
    <property type="molecule type" value="Genomic_DNA"/>
</dbReference>
<organism evidence="1 2">
    <name type="scientific">Sphingopyxis lindanitolerans</name>
    <dbReference type="NCBI Taxonomy" id="2054227"/>
    <lineage>
        <taxon>Bacteria</taxon>
        <taxon>Pseudomonadati</taxon>
        <taxon>Pseudomonadota</taxon>
        <taxon>Alphaproteobacteria</taxon>
        <taxon>Sphingomonadales</taxon>
        <taxon>Sphingomonadaceae</taxon>
        <taxon>Sphingopyxis</taxon>
    </lineage>
</organism>
<accession>A0A2S8B0M1</accession>
<reference evidence="2" key="1">
    <citation type="submission" date="2017-11" db="EMBL/GenBank/DDBJ databases">
        <title>The complete genome sequence of Sphingopyxis pomeranensis sp. nov. strain WS5A3p.</title>
        <authorList>
            <person name="Kaminski M.A."/>
        </authorList>
    </citation>
    <scope>NUCLEOTIDE SEQUENCE [LARGE SCALE GENOMIC DNA]</scope>
    <source>
        <strain evidence="2">WS5A3p</strain>
    </source>
</reference>
<sequence>MPDQFTLTAERLQLAVPEAEARVDSAIIAMASLMTEVVTARGAIPGVPATKGHATVHRIARAQMALVGVSGDILRVHGDLVEIGRETAGLDLHECPAIAAGAPAKLAIVR</sequence>
<evidence type="ECO:0000313" key="2">
    <source>
        <dbReference type="Proteomes" id="UP000238954"/>
    </source>
</evidence>
<proteinExistence type="predicted"/>
<keyword evidence="2" id="KW-1185">Reference proteome</keyword>
<dbReference type="OrthoDB" id="7408536at2"/>
<dbReference type="AlphaFoldDB" id="A0A2S8B0M1"/>
<dbReference type="Proteomes" id="UP000238954">
    <property type="component" value="Chromosome"/>
</dbReference>
<protein>
    <submittedName>
        <fullName evidence="1">Uncharacterized protein</fullName>
    </submittedName>
</protein>
<comment type="caution">
    <text evidence="1">The sequence shown here is derived from an EMBL/GenBank/DDBJ whole genome shotgun (WGS) entry which is preliminary data.</text>
</comment>
<gene>
    <name evidence="1" type="ORF">CVO77_12440</name>
</gene>
<name>A0A2S8B0M1_9SPHN</name>